<name>A0A4P9YZ65_9FUNG</name>
<evidence type="ECO:0000256" key="3">
    <source>
        <dbReference type="ARBA" id="ARBA00022448"/>
    </source>
</evidence>
<keyword evidence="8" id="KW-0496">Mitochondrion</keyword>
<dbReference type="PANTHER" id="PTHR10802">
    <property type="entry name" value="MITOCHONDRIAL IMPORT RECEPTOR SUBUNIT TOM40"/>
    <property type="match status" value="1"/>
</dbReference>
<dbReference type="GO" id="GO:0030150">
    <property type="term" value="P:protein import into mitochondrial matrix"/>
    <property type="evidence" value="ECO:0007669"/>
    <property type="project" value="InterPro"/>
</dbReference>
<dbReference type="InterPro" id="IPR023614">
    <property type="entry name" value="Porin_dom_sf"/>
</dbReference>
<dbReference type="Proteomes" id="UP000278143">
    <property type="component" value="Unassembled WGS sequence"/>
</dbReference>
<evidence type="ECO:0000256" key="4">
    <source>
        <dbReference type="ARBA" id="ARBA00022452"/>
    </source>
</evidence>
<evidence type="ECO:0000256" key="5">
    <source>
        <dbReference type="ARBA" id="ARBA00022692"/>
    </source>
</evidence>
<reference evidence="11" key="1">
    <citation type="journal article" date="2018" name="Nat. Microbiol.">
        <title>Leveraging single-cell genomics to expand the fungal tree of life.</title>
        <authorList>
            <person name="Ahrendt S.R."/>
            <person name="Quandt C.A."/>
            <person name="Ciobanu D."/>
            <person name="Clum A."/>
            <person name="Salamov A."/>
            <person name="Andreopoulos B."/>
            <person name="Cheng J.F."/>
            <person name="Woyke T."/>
            <person name="Pelin A."/>
            <person name="Henrissat B."/>
            <person name="Reynolds N.K."/>
            <person name="Benny G.L."/>
            <person name="Smith M.E."/>
            <person name="James T.Y."/>
            <person name="Grigoriev I.V."/>
        </authorList>
    </citation>
    <scope>NUCLEOTIDE SEQUENCE [LARGE SCALE GENOMIC DNA]</scope>
    <source>
        <strain evidence="11">Benny S71-1</strain>
    </source>
</reference>
<keyword evidence="4" id="KW-1134">Transmembrane beta strand</keyword>
<evidence type="ECO:0000313" key="11">
    <source>
        <dbReference type="Proteomes" id="UP000278143"/>
    </source>
</evidence>
<dbReference type="InterPro" id="IPR027246">
    <property type="entry name" value="Porin_Euk/Tom40"/>
</dbReference>
<sequence>MDTRAIPTVAAADAAAAAQLAPPPAIPKDYEDHETHSGAWWPSSLWQELQAKRRSLDLPCPGAFEHLHKEVKGTFLTAHLFDGARADITKMLSPNFQVSHTFSLGSTALPSSYMFNSVFMNEKSFLQGTLEMDGSVQARMHHALSKALTLKCNAQLTAKEEQCMFQGELDYQGDDYSVNFKSINPWIEGTGVFIGSYLQSITKRLSLGAECIAQKPTVDMEQTQMALVARLKDADSVATVHLQGMGVAQASYYQRINEKVEVGAELQMAATKSRREAICTVGAKFDFHQATLRTQMDTTGRVSMLLEEKIFPGFTFTVSGDLDHMKGESKFGVGFMLEG</sequence>
<keyword evidence="10" id="KW-0675">Receptor</keyword>
<evidence type="ECO:0000313" key="10">
    <source>
        <dbReference type="EMBL" id="RKP25463.1"/>
    </source>
</evidence>
<organism evidence="10 11">
    <name type="scientific">Syncephalis pseudoplumigaleata</name>
    <dbReference type="NCBI Taxonomy" id="1712513"/>
    <lineage>
        <taxon>Eukaryota</taxon>
        <taxon>Fungi</taxon>
        <taxon>Fungi incertae sedis</taxon>
        <taxon>Zoopagomycota</taxon>
        <taxon>Zoopagomycotina</taxon>
        <taxon>Zoopagomycetes</taxon>
        <taxon>Zoopagales</taxon>
        <taxon>Piptocephalidaceae</taxon>
        <taxon>Syncephalis</taxon>
    </lineage>
</organism>
<dbReference type="GO" id="GO:0008320">
    <property type="term" value="F:protein transmembrane transporter activity"/>
    <property type="evidence" value="ECO:0007669"/>
    <property type="project" value="InterPro"/>
</dbReference>
<proteinExistence type="inferred from homology"/>
<keyword evidence="6" id="KW-1000">Mitochondrion outer membrane</keyword>
<dbReference type="AlphaFoldDB" id="A0A4P9YZ65"/>
<comment type="similarity">
    <text evidence="2">Belongs to the Tom40 family.</text>
</comment>
<evidence type="ECO:0000256" key="9">
    <source>
        <dbReference type="ARBA" id="ARBA00023136"/>
    </source>
</evidence>
<evidence type="ECO:0000256" key="7">
    <source>
        <dbReference type="ARBA" id="ARBA00022927"/>
    </source>
</evidence>
<dbReference type="GO" id="GO:0005741">
    <property type="term" value="C:mitochondrial outer membrane"/>
    <property type="evidence" value="ECO:0007669"/>
    <property type="project" value="UniProtKB-SubCell"/>
</dbReference>
<dbReference type="OrthoDB" id="19656at2759"/>
<comment type="subcellular location">
    <subcellularLocation>
        <location evidence="1">Mitochondrion outer membrane</location>
        <topology evidence="1">Multi-pass membrane protein</topology>
    </subcellularLocation>
</comment>
<accession>A0A4P9YZ65</accession>
<keyword evidence="5" id="KW-0812">Transmembrane</keyword>
<evidence type="ECO:0000256" key="8">
    <source>
        <dbReference type="ARBA" id="ARBA00023128"/>
    </source>
</evidence>
<dbReference type="CDD" id="cd07305">
    <property type="entry name" value="Porin3_Tom40"/>
    <property type="match status" value="1"/>
</dbReference>
<evidence type="ECO:0000256" key="6">
    <source>
        <dbReference type="ARBA" id="ARBA00022787"/>
    </source>
</evidence>
<dbReference type="EMBL" id="KZ989740">
    <property type="protein sequence ID" value="RKP25463.1"/>
    <property type="molecule type" value="Genomic_DNA"/>
</dbReference>
<dbReference type="InterPro" id="IPR037930">
    <property type="entry name" value="Tom40"/>
</dbReference>
<dbReference type="Gene3D" id="2.40.160.10">
    <property type="entry name" value="Porin"/>
    <property type="match status" value="1"/>
</dbReference>
<keyword evidence="11" id="KW-1185">Reference proteome</keyword>
<protein>
    <submittedName>
        <fullName evidence="10">Mitochondrial import receptor subunit tom40</fullName>
    </submittedName>
</protein>
<evidence type="ECO:0000256" key="2">
    <source>
        <dbReference type="ARBA" id="ARBA00010510"/>
    </source>
</evidence>
<gene>
    <name evidence="10" type="ORF">SYNPS1DRAFT_15636</name>
</gene>
<dbReference type="Pfam" id="PF01459">
    <property type="entry name" value="Porin_3"/>
    <property type="match status" value="1"/>
</dbReference>
<evidence type="ECO:0000256" key="1">
    <source>
        <dbReference type="ARBA" id="ARBA00004374"/>
    </source>
</evidence>
<keyword evidence="7" id="KW-0653">Protein transport</keyword>
<keyword evidence="3" id="KW-0813">Transport</keyword>
<keyword evidence="9" id="KW-0472">Membrane</keyword>